<dbReference type="InterPro" id="IPR005119">
    <property type="entry name" value="LysR_subst-bd"/>
</dbReference>
<proteinExistence type="inferred from homology"/>
<feature type="domain" description="HTH lysR-type" evidence="5">
    <location>
        <begin position="1"/>
        <end position="59"/>
    </location>
</feature>
<protein>
    <submittedName>
        <fullName evidence="6">Transcriptional regulator, LysR family</fullName>
    </submittedName>
</protein>
<dbReference type="Pfam" id="PF00126">
    <property type="entry name" value="HTH_1"/>
    <property type="match status" value="1"/>
</dbReference>
<dbReference type="InterPro" id="IPR058163">
    <property type="entry name" value="LysR-type_TF_proteobact-type"/>
</dbReference>
<dbReference type="SUPFAM" id="SSF46785">
    <property type="entry name" value="Winged helix' DNA-binding domain"/>
    <property type="match status" value="1"/>
</dbReference>
<keyword evidence="2" id="KW-0805">Transcription regulation</keyword>
<comment type="caution">
    <text evidence="6">The sequence shown here is derived from an EMBL/GenBank/DDBJ whole genome shotgun (WGS) entry which is preliminary data.</text>
</comment>
<accession>A0ABY1NIZ2</accession>
<evidence type="ECO:0000256" key="4">
    <source>
        <dbReference type="ARBA" id="ARBA00023163"/>
    </source>
</evidence>
<dbReference type="PANTHER" id="PTHR30537:SF5">
    <property type="entry name" value="HTH-TYPE TRANSCRIPTIONAL ACTIVATOR TTDR-RELATED"/>
    <property type="match status" value="1"/>
</dbReference>
<keyword evidence="7" id="KW-1185">Reference proteome</keyword>
<reference evidence="6 7" key="1">
    <citation type="submission" date="2017-05" db="EMBL/GenBank/DDBJ databases">
        <authorList>
            <person name="Varghese N."/>
            <person name="Submissions S."/>
        </authorList>
    </citation>
    <scope>NUCLEOTIDE SEQUENCE [LARGE SCALE GENOMIC DNA]</scope>
    <source>
        <strain evidence="6 7">DSM 29734</strain>
    </source>
</reference>
<evidence type="ECO:0000256" key="1">
    <source>
        <dbReference type="ARBA" id="ARBA00009437"/>
    </source>
</evidence>
<evidence type="ECO:0000256" key="2">
    <source>
        <dbReference type="ARBA" id="ARBA00023015"/>
    </source>
</evidence>
<dbReference type="Gene3D" id="1.10.10.10">
    <property type="entry name" value="Winged helix-like DNA-binding domain superfamily/Winged helix DNA-binding domain"/>
    <property type="match status" value="1"/>
</dbReference>
<gene>
    <name evidence="6" type="ORF">SAMN06265373_10271</name>
</gene>
<evidence type="ECO:0000256" key="3">
    <source>
        <dbReference type="ARBA" id="ARBA00023125"/>
    </source>
</evidence>
<dbReference type="Gene3D" id="3.40.190.290">
    <property type="match status" value="1"/>
</dbReference>
<dbReference type="InterPro" id="IPR036390">
    <property type="entry name" value="WH_DNA-bd_sf"/>
</dbReference>
<keyword evidence="3" id="KW-0238">DNA-binding</keyword>
<evidence type="ECO:0000313" key="6">
    <source>
        <dbReference type="EMBL" id="SMP10100.1"/>
    </source>
</evidence>
<dbReference type="CDD" id="cd08422">
    <property type="entry name" value="PBP2_CrgA_like"/>
    <property type="match status" value="1"/>
</dbReference>
<dbReference type="PANTHER" id="PTHR30537">
    <property type="entry name" value="HTH-TYPE TRANSCRIPTIONAL REGULATOR"/>
    <property type="match status" value="1"/>
</dbReference>
<dbReference type="PROSITE" id="PS50931">
    <property type="entry name" value="HTH_LYSR"/>
    <property type="match status" value="1"/>
</dbReference>
<dbReference type="SUPFAM" id="SSF53850">
    <property type="entry name" value="Periplasmic binding protein-like II"/>
    <property type="match status" value="1"/>
</dbReference>
<comment type="similarity">
    <text evidence="1">Belongs to the LysR transcriptional regulatory family.</text>
</comment>
<dbReference type="EMBL" id="FXTY01000002">
    <property type="protein sequence ID" value="SMP10100.1"/>
    <property type="molecule type" value="Genomic_DNA"/>
</dbReference>
<dbReference type="Pfam" id="PF03466">
    <property type="entry name" value="LysR_substrate"/>
    <property type="match status" value="1"/>
</dbReference>
<evidence type="ECO:0000259" key="5">
    <source>
        <dbReference type="PROSITE" id="PS50931"/>
    </source>
</evidence>
<keyword evidence="4" id="KW-0804">Transcription</keyword>
<dbReference type="InterPro" id="IPR000847">
    <property type="entry name" value="LysR_HTH_N"/>
</dbReference>
<organism evidence="6 7">
    <name type="scientific">Shimia sagamensis</name>
    <dbReference type="NCBI Taxonomy" id="1566352"/>
    <lineage>
        <taxon>Bacteria</taxon>
        <taxon>Pseudomonadati</taxon>
        <taxon>Pseudomonadota</taxon>
        <taxon>Alphaproteobacteria</taxon>
        <taxon>Rhodobacterales</taxon>
        <taxon>Roseobacteraceae</taxon>
    </lineage>
</organism>
<sequence>MDRLGLMETFVSALNEGSLSGAGQQRGISQSAVSQQIRQLETHIGRQLLHRSPQGVSATRAGVLVQEHAQKILERYELMLAELEVLDTDMSGTVRINTGNFLGRVVFGPVLIEMGKAHPDLDIVLRMEDRLVDVVREGFDLAIRAGRLGDTSGYGRKIASLETVFFATPEYLDKQGRPQTPDDMKRLKFIQHHEDKTAGFFDVQKDGLSYQAPIRVGFTADDPEIILKAVSTGMGYTRAARMLIQKELDEGIYEVVLPGYEAPSKDVFAVSPTKTVAGSKIDLVINAFVDKLVDLRRQAEFKVVAGKLTA</sequence>
<name>A0ABY1NIZ2_9RHOB</name>
<dbReference type="Proteomes" id="UP001157961">
    <property type="component" value="Unassembled WGS sequence"/>
</dbReference>
<evidence type="ECO:0000313" key="7">
    <source>
        <dbReference type="Proteomes" id="UP001157961"/>
    </source>
</evidence>
<dbReference type="InterPro" id="IPR036388">
    <property type="entry name" value="WH-like_DNA-bd_sf"/>
</dbReference>
<dbReference type="RefSeq" id="WP_283424836.1">
    <property type="nucleotide sequence ID" value="NZ_FXTY01000002.1"/>
</dbReference>
<dbReference type="PRINTS" id="PR00039">
    <property type="entry name" value="HTHLYSR"/>
</dbReference>